<protein>
    <submittedName>
        <fullName evidence="2">Uncharacterized protein</fullName>
    </submittedName>
</protein>
<dbReference type="AlphaFoldDB" id="A0A812NW46"/>
<reference evidence="2" key="1">
    <citation type="submission" date="2021-02" db="EMBL/GenBank/DDBJ databases">
        <authorList>
            <person name="Dougan E. K."/>
            <person name="Rhodes N."/>
            <person name="Thang M."/>
            <person name="Chan C."/>
        </authorList>
    </citation>
    <scope>NUCLEOTIDE SEQUENCE</scope>
</reference>
<dbReference type="EMBL" id="CAJNIZ010012861">
    <property type="protein sequence ID" value="CAE7339287.1"/>
    <property type="molecule type" value="Genomic_DNA"/>
</dbReference>
<feature type="region of interest" description="Disordered" evidence="1">
    <location>
        <begin position="1"/>
        <end position="20"/>
    </location>
</feature>
<accession>A0A812NW46</accession>
<dbReference type="Proteomes" id="UP000649617">
    <property type="component" value="Unassembled WGS sequence"/>
</dbReference>
<evidence type="ECO:0000256" key="1">
    <source>
        <dbReference type="SAM" id="MobiDB-lite"/>
    </source>
</evidence>
<feature type="region of interest" description="Disordered" evidence="1">
    <location>
        <begin position="146"/>
        <end position="165"/>
    </location>
</feature>
<feature type="non-terminal residue" evidence="2">
    <location>
        <position position="1014"/>
    </location>
</feature>
<evidence type="ECO:0000313" key="3">
    <source>
        <dbReference type="Proteomes" id="UP000649617"/>
    </source>
</evidence>
<feature type="compositionally biased region" description="Basic and acidic residues" evidence="1">
    <location>
        <begin position="147"/>
        <end position="158"/>
    </location>
</feature>
<dbReference type="OrthoDB" id="440130at2759"/>
<organism evidence="2 3">
    <name type="scientific">Symbiodinium pilosum</name>
    <name type="common">Dinoflagellate</name>
    <dbReference type="NCBI Taxonomy" id="2952"/>
    <lineage>
        <taxon>Eukaryota</taxon>
        <taxon>Sar</taxon>
        <taxon>Alveolata</taxon>
        <taxon>Dinophyceae</taxon>
        <taxon>Suessiales</taxon>
        <taxon>Symbiodiniaceae</taxon>
        <taxon>Symbiodinium</taxon>
    </lineage>
</organism>
<comment type="caution">
    <text evidence="2">The sequence shown here is derived from an EMBL/GenBank/DDBJ whole genome shotgun (WGS) entry which is preliminary data.</text>
</comment>
<evidence type="ECO:0000313" key="2">
    <source>
        <dbReference type="EMBL" id="CAE7339287.1"/>
    </source>
</evidence>
<feature type="compositionally biased region" description="Acidic residues" evidence="1">
    <location>
        <begin position="1"/>
        <end position="12"/>
    </location>
</feature>
<name>A0A812NW46_SYMPI</name>
<proteinExistence type="predicted"/>
<sequence>MPLLEGFEEEVPEPGPSTSDKWCQPAIARWSVKQPRPVPNLERAAATPSKSDDIAHVEQCDDPSTCPCCLYLRQKEHWSKARYMPMHIRRTVAKLESEGRTVGTWLMPMLDEDGKWGLGCWTCKEAGLVTAWAEGRVLTSSLGNVRRHGDSKQHRESTAKCGLDGDDADMTMAAPSLESFRSVLHHRQEGRPLRSKLDSMGSWKIGKMTFCLAEAAREKAREALRSAESIAMKVDSREGMLLVRYTACNSNLDVSTGLLGHKFVNERETASAIVQCLRGMVTSFATSNIDGVLEQALVDHIHQKVEVFCADKASNEQLLAVWRVLKRPWAVIEPIQSLLEEWIWGASSVTQLIEHSPALASVYRAHCQRLEDIPVKASRVRDLRAAKHRFASLQKPLGRAVLTWDAMLSTILWAAANRSGVDRQRCLACLKTVSERSLTLMAMSADVADENIRVLRYADTETFDAAEFSEELARLIDRLHFLINKGGILTSGYTEFMIDRLQEQRGFLLDNEARTLGGKDRVTSDLLLDYCDIFKAYVRLAVQTIHQEFPWHDVFSALSIFNIRSKRKAEEDLVWTDERTARLERPAQVFHVDPLALKMQFMDLEPVARFEAASAGSTSYDAWKTAVLRCRRARRQVRERHCLDALLQVLIRYGAFTGLSTSGVEQSFSRLQRFQPPERRCMHAGTALDEAFLILLPDHCPRDPLCARAREIWLQNFEPPRASCASRLDRGVPKRKAGVERDPQSERAFIKRRRCQVGEGAEAVDADAVMEAALNGEYLSRTVLEEESWQQSEMYKNKVMAYLDNALLESEVDLELVEVAMALKTHQQQLDSGRVRRERAVVEKLRPGGSSWVELRNLAANRATTTLSEANHFVVEDPGRADLTVLMAAGLQGGILCNLAYAKSRGQNGVAFAFDPAVAVKRGIFLSDRFCESQPELLQVLVSAIACASSKWSRIRSLEEFVDRTLMFRAQKRTYLCIGLFEDEEAAQTADEPNMFVGKAFLKFICKSAVVMTG</sequence>
<gene>
    <name evidence="2" type="ORF">SPIL2461_LOCUS7969</name>
</gene>
<keyword evidence="3" id="KW-1185">Reference proteome</keyword>